<organism evidence="16 17">
    <name type="scientific">Campylobacter gastrosuis</name>
    <dbReference type="NCBI Taxonomy" id="2974576"/>
    <lineage>
        <taxon>Bacteria</taxon>
        <taxon>Pseudomonadati</taxon>
        <taxon>Campylobacterota</taxon>
        <taxon>Epsilonproteobacteria</taxon>
        <taxon>Campylobacterales</taxon>
        <taxon>Campylobacteraceae</taxon>
        <taxon>Campylobacter</taxon>
    </lineage>
</organism>
<comment type="catalytic activity">
    <reaction evidence="13">
        <text>ATP + H2O = ADP + phosphate + H(+)</text>
        <dbReference type="Rhea" id="RHEA:13065"/>
        <dbReference type="ChEBI" id="CHEBI:15377"/>
        <dbReference type="ChEBI" id="CHEBI:15378"/>
        <dbReference type="ChEBI" id="CHEBI:30616"/>
        <dbReference type="ChEBI" id="CHEBI:43474"/>
        <dbReference type="ChEBI" id="CHEBI:456216"/>
        <dbReference type="EC" id="5.6.2.4"/>
    </reaction>
</comment>
<name>A0ABT7HQF5_9BACT</name>
<keyword evidence="4 14" id="KW-0378">Hydrolase</keyword>
<keyword evidence="6" id="KW-0269">Exonuclease</keyword>
<keyword evidence="1" id="KW-0540">Nuclease</keyword>
<dbReference type="SUPFAM" id="SSF52540">
    <property type="entry name" value="P-loop containing nucleoside triphosphate hydrolases"/>
    <property type="match status" value="1"/>
</dbReference>
<dbReference type="EMBL" id="JANURM010000004">
    <property type="protein sequence ID" value="MDL0088848.1"/>
    <property type="molecule type" value="Genomic_DNA"/>
</dbReference>
<dbReference type="EC" id="5.6.2.4" evidence="12"/>
<keyword evidence="3" id="KW-0227">DNA damage</keyword>
<dbReference type="Gene3D" id="3.40.50.300">
    <property type="entry name" value="P-loop containing nucleotide triphosphate hydrolases"/>
    <property type="match status" value="4"/>
</dbReference>
<accession>A0ABT7HQF5</accession>
<dbReference type="SUPFAM" id="SSF52980">
    <property type="entry name" value="Restriction endonuclease-like"/>
    <property type="match status" value="1"/>
</dbReference>
<evidence type="ECO:0000256" key="11">
    <source>
        <dbReference type="ARBA" id="ARBA00034617"/>
    </source>
</evidence>
<keyword evidence="9" id="KW-0234">DNA repair</keyword>
<evidence type="ECO:0000256" key="10">
    <source>
        <dbReference type="ARBA" id="ARBA00023235"/>
    </source>
</evidence>
<evidence type="ECO:0000259" key="15">
    <source>
        <dbReference type="PROSITE" id="PS51198"/>
    </source>
</evidence>
<evidence type="ECO:0000256" key="13">
    <source>
        <dbReference type="ARBA" id="ARBA00048988"/>
    </source>
</evidence>
<dbReference type="NCBIfam" id="NF010487">
    <property type="entry name" value="PRK13909.1-4"/>
    <property type="match status" value="1"/>
</dbReference>
<dbReference type="InterPro" id="IPR011335">
    <property type="entry name" value="Restrct_endonuc-II-like"/>
</dbReference>
<comment type="caution">
    <text evidence="16">The sequence shown here is derived from an EMBL/GenBank/DDBJ whole genome shotgun (WGS) entry which is preliminary data.</text>
</comment>
<sequence length="911" mass="103894">MIEPFLALKASAGSGKTFALSVRFIALILQKESVKSITALTFTKKAASEMSERIVNTFLNLEQKDAELAELCEILSLSKDEVLVRRDEVKDEFLNQNLKIMTFDAFFGKILRSFSLNLGVSPDFKTSEIESEIFKSEFIKEISKNTADLRALASFIISYLNGTDEFFKSLTSFYENLGEGGEIKVLNAPSDDEILALCADFRQIITDLNGSKDAQNAFKIKEPLDLLDKGFIGRESLNYKTFAKIYQPYFDEKFELIKLKLKDYINELERYKINELYRFLHTFKSVKFSLNKRLDSFSFFDITSLTFRLLTSIDKDMLYFRLDGKIKHLLIDEFQDTNVIQYEIINPLIAEIVAGYGQNGLGSFFYVGDIKQSIYRFRGGKKELFDKVASDFKQIKTKNLGTNYRSARILVDYVNEIFKDKISDFKPQISNSKNEGFLRVTSSDEPLNEILEQTKWLLNNGVKASDITILCWKNSDINDICDALKAQNIDASDEGAMLLKNSPSVFSLINYAKFCLFGSEIFAKNFQTYIGFSPKKVSLNLSKTASECLKFLAKTAQISLNEPDVLKLFEISSGFANLVEFLFEFENSDEKSANNAVLGVRVMTTHKSKGLEFEHVILCDKFSKDMSDTSQIKIEYSVKNGYEVRLKLANREILDDDYKNFIEFSKELDRQEEINKLYVAMTRAKESLIIIKKDGKLDGNHPTYFSPYSSGVKNICYLDLKSGERGVLTPKVAEILEPKTKLKKIELVSVPKDSTNGDLSDDLGDFKAIYFGSALHFLLEISEFSETGILAQKDALFNKFSKFLSQDELTDVLNRAVNLVKNDEFIKITKDAKLKKEQPLNYDLSNKQIDLLAFKDSEIFIIDYKSSDKFAQNHILQVSEYVQIISKIYPNFSVKGVIFYILADKIEAKFV</sequence>
<evidence type="ECO:0000256" key="12">
    <source>
        <dbReference type="ARBA" id="ARBA00034808"/>
    </source>
</evidence>
<evidence type="ECO:0000256" key="14">
    <source>
        <dbReference type="PROSITE-ProRule" id="PRU00560"/>
    </source>
</evidence>
<evidence type="ECO:0000256" key="4">
    <source>
        <dbReference type="ARBA" id="ARBA00022801"/>
    </source>
</evidence>
<dbReference type="PANTHER" id="PTHR11070">
    <property type="entry name" value="UVRD / RECB / PCRA DNA HELICASE FAMILY MEMBER"/>
    <property type="match status" value="1"/>
</dbReference>
<dbReference type="PANTHER" id="PTHR11070:SF67">
    <property type="entry name" value="DNA 3'-5' HELICASE"/>
    <property type="match status" value="1"/>
</dbReference>
<reference evidence="16" key="1">
    <citation type="submission" date="2022-08" db="EMBL/GenBank/DDBJ databases">
        <authorList>
            <person name="Wang H."/>
        </authorList>
    </citation>
    <scope>NUCLEOTIDE SEQUENCE</scope>
    <source>
        <strain evidence="16">PS10</strain>
    </source>
</reference>
<keyword evidence="2 14" id="KW-0547">Nucleotide-binding</keyword>
<evidence type="ECO:0000256" key="2">
    <source>
        <dbReference type="ARBA" id="ARBA00022741"/>
    </source>
</evidence>
<dbReference type="PROSITE" id="PS51198">
    <property type="entry name" value="UVRD_HELICASE_ATP_BIND"/>
    <property type="match status" value="1"/>
</dbReference>
<protein>
    <recommendedName>
        <fullName evidence="12">DNA 3'-5' helicase</fullName>
        <ecNumber evidence="12">5.6.2.4</ecNumber>
    </recommendedName>
</protein>
<evidence type="ECO:0000256" key="5">
    <source>
        <dbReference type="ARBA" id="ARBA00022806"/>
    </source>
</evidence>
<keyword evidence="8" id="KW-0238">DNA-binding</keyword>
<evidence type="ECO:0000256" key="6">
    <source>
        <dbReference type="ARBA" id="ARBA00022839"/>
    </source>
</evidence>
<dbReference type="InterPro" id="IPR011604">
    <property type="entry name" value="PDDEXK-like_dom_sf"/>
</dbReference>
<proteinExistence type="predicted"/>
<dbReference type="InterPro" id="IPR014016">
    <property type="entry name" value="UvrD-like_ATP-bd"/>
</dbReference>
<dbReference type="NCBIfam" id="NF010485">
    <property type="entry name" value="PRK13909.1-2"/>
    <property type="match status" value="1"/>
</dbReference>
<comment type="catalytic activity">
    <reaction evidence="11">
        <text>Couples ATP hydrolysis with the unwinding of duplex DNA by translocating in the 3'-5' direction.</text>
        <dbReference type="EC" id="5.6.2.4"/>
    </reaction>
</comment>
<gene>
    <name evidence="16" type="ORF">NYG85_05615</name>
</gene>
<dbReference type="Pfam" id="PF13361">
    <property type="entry name" value="UvrD_C"/>
    <property type="match status" value="2"/>
</dbReference>
<evidence type="ECO:0000313" key="16">
    <source>
        <dbReference type="EMBL" id="MDL0088848.1"/>
    </source>
</evidence>
<evidence type="ECO:0000256" key="1">
    <source>
        <dbReference type="ARBA" id="ARBA00022722"/>
    </source>
</evidence>
<reference evidence="16" key="2">
    <citation type="journal article" date="2023" name="Microorganisms">
        <title>Isolation and Genomic Characteristics of Cat-Borne Campylobacter felis sp. nov. and Sheep-Borne Campylobacter ovis sp. nov.</title>
        <authorList>
            <person name="Wang H."/>
            <person name="Li Y."/>
            <person name="Gu Y."/>
            <person name="Zhou G."/>
            <person name="Chen X."/>
            <person name="Zhang X."/>
            <person name="Shao Z."/>
            <person name="Zhang J."/>
            <person name="Zhang M."/>
        </authorList>
    </citation>
    <scope>NUCLEOTIDE SEQUENCE</scope>
    <source>
        <strain evidence="16">PS10</strain>
    </source>
</reference>
<dbReference type="InterPro" id="IPR000212">
    <property type="entry name" value="DNA_helicase_UvrD/REP"/>
</dbReference>
<evidence type="ECO:0000256" key="8">
    <source>
        <dbReference type="ARBA" id="ARBA00023125"/>
    </source>
</evidence>
<evidence type="ECO:0000256" key="9">
    <source>
        <dbReference type="ARBA" id="ARBA00023204"/>
    </source>
</evidence>
<dbReference type="Gene3D" id="3.90.320.10">
    <property type="match status" value="1"/>
</dbReference>
<keyword evidence="17" id="KW-1185">Reference proteome</keyword>
<dbReference type="Pfam" id="PF00580">
    <property type="entry name" value="UvrD-helicase"/>
    <property type="match status" value="1"/>
</dbReference>
<evidence type="ECO:0000313" key="17">
    <source>
        <dbReference type="Proteomes" id="UP001173801"/>
    </source>
</evidence>
<dbReference type="InterPro" id="IPR014017">
    <property type="entry name" value="DNA_helicase_UvrD-like_C"/>
</dbReference>
<evidence type="ECO:0000256" key="7">
    <source>
        <dbReference type="ARBA" id="ARBA00022840"/>
    </source>
</evidence>
<keyword evidence="7 14" id="KW-0067">ATP-binding</keyword>
<dbReference type="Proteomes" id="UP001173801">
    <property type="component" value="Unassembled WGS sequence"/>
</dbReference>
<dbReference type="RefSeq" id="WP_284937504.1">
    <property type="nucleotide sequence ID" value="NZ_JANURM010000004.1"/>
</dbReference>
<keyword evidence="10" id="KW-0413">Isomerase</keyword>
<evidence type="ECO:0000256" key="3">
    <source>
        <dbReference type="ARBA" id="ARBA00022763"/>
    </source>
</evidence>
<feature type="binding site" evidence="14">
    <location>
        <begin position="10"/>
        <end position="17"/>
    </location>
    <ligand>
        <name>ATP</name>
        <dbReference type="ChEBI" id="CHEBI:30616"/>
    </ligand>
</feature>
<keyword evidence="5 14" id="KW-0347">Helicase</keyword>
<dbReference type="InterPro" id="IPR027417">
    <property type="entry name" value="P-loop_NTPase"/>
</dbReference>
<feature type="domain" description="UvrD-like helicase ATP-binding" evidence="15">
    <location>
        <begin position="1"/>
        <end position="407"/>
    </location>
</feature>